<reference evidence="1" key="1">
    <citation type="journal article" date="2021" name="Nat. Commun.">
        <title>Genetic determinants of endophytism in the Arabidopsis root mycobiome.</title>
        <authorList>
            <person name="Mesny F."/>
            <person name="Miyauchi S."/>
            <person name="Thiergart T."/>
            <person name="Pickel B."/>
            <person name="Atanasova L."/>
            <person name="Karlsson M."/>
            <person name="Huettel B."/>
            <person name="Barry K.W."/>
            <person name="Haridas S."/>
            <person name="Chen C."/>
            <person name="Bauer D."/>
            <person name="Andreopoulos W."/>
            <person name="Pangilinan J."/>
            <person name="LaButti K."/>
            <person name="Riley R."/>
            <person name="Lipzen A."/>
            <person name="Clum A."/>
            <person name="Drula E."/>
            <person name="Henrissat B."/>
            <person name="Kohler A."/>
            <person name="Grigoriev I.V."/>
            <person name="Martin F.M."/>
            <person name="Hacquard S."/>
        </authorList>
    </citation>
    <scope>NUCLEOTIDE SEQUENCE</scope>
    <source>
        <strain evidence="1">MPI-CAGE-AT-0147</strain>
    </source>
</reference>
<evidence type="ECO:0000313" key="1">
    <source>
        <dbReference type="EMBL" id="KAH7152572.1"/>
    </source>
</evidence>
<dbReference type="EMBL" id="JAGMUV010000006">
    <property type="protein sequence ID" value="KAH7152572.1"/>
    <property type="molecule type" value="Genomic_DNA"/>
</dbReference>
<accession>A0A9P9F491</accession>
<keyword evidence="2" id="KW-1185">Reference proteome</keyword>
<evidence type="ECO:0000313" key="2">
    <source>
        <dbReference type="Proteomes" id="UP000738349"/>
    </source>
</evidence>
<name>A0A9P9F491_9HYPO</name>
<proteinExistence type="predicted"/>
<protein>
    <submittedName>
        <fullName evidence="1">Uncharacterized protein</fullName>
    </submittedName>
</protein>
<organism evidence="1 2">
    <name type="scientific">Dactylonectria macrodidyma</name>
    <dbReference type="NCBI Taxonomy" id="307937"/>
    <lineage>
        <taxon>Eukaryota</taxon>
        <taxon>Fungi</taxon>
        <taxon>Dikarya</taxon>
        <taxon>Ascomycota</taxon>
        <taxon>Pezizomycotina</taxon>
        <taxon>Sordariomycetes</taxon>
        <taxon>Hypocreomycetidae</taxon>
        <taxon>Hypocreales</taxon>
        <taxon>Nectriaceae</taxon>
        <taxon>Dactylonectria</taxon>
    </lineage>
</organism>
<gene>
    <name evidence="1" type="ORF">EDB81DRAFT_881538</name>
</gene>
<sequence length="164" mass="19078">MEAALLQEILISAQYRLMAIDFEEPGLDDALRLVLLAFLKMVFLQTAGIKVRFAALSTQRRSQLVRVDWSTEVSNPSHATKLWLPLCVFMRIINYMDHVRVDLPWIDKECIPQKQCRQKEITLHAMEYGSRLRSKRAVGLLSSLSRLHAFKVLQRLETITCDYW</sequence>
<dbReference type="AlphaFoldDB" id="A0A9P9F491"/>
<comment type="caution">
    <text evidence="1">The sequence shown here is derived from an EMBL/GenBank/DDBJ whole genome shotgun (WGS) entry which is preliminary data.</text>
</comment>
<dbReference type="Proteomes" id="UP000738349">
    <property type="component" value="Unassembled WGS sequence"/>
</dbReference>